<dbReference type="Pfam" id="PF03480">
    <property type="entry name" value="DctP"/>
    <property type="match status" value="1"/>
</dbReference>
<evidence type="ECO:0000256" key="2">
    <source>
        <dbReference type="SAM" id="SignalP"/>
    </source>
</evidence>
<dbReference type="AlphaFoldDB" id="A0A5C8P937"/>
<keyword evidence="4" id="KW-1185">Reference proteome</keyword>
<name>A0A5C8P937_9HYPH</name>
<dbReference type="CDD" id="cd13665">
    <property type="entry name" value="PBP2_TRAP_Dctp3_4"/>
    <property type="match status" value="1"/>
</dbReference>
<dbReference type="Gene3D" id="3.40.190.170">
    <property type="entry name" value="Bacterial extracellular solute-binding protein, family 7"/>
    <property type="match status" value="1"/>
</dbReference>
<organism evidence="3 4">
    <name type="scientific">Vineibacter terrae</name>
    <dbReference type="NCBI Taxonomy" id="2586908"/>
    <lineage>
        <taxon>Bacteria</taxon>
        <taxon>Pseudomonadati</taxon>
        <taxon>Pseudomonadota</taxon>
        <taxon>Alphaproteobacteria</taxon>
        <taxon>Hyphomicrobiales</taxon>
        <taxon>Vineibacter</taxon>
    </lineage>
</organism>
<dbReference type="OrthoDB" id="7822595at2"/>
<keyword evidence="1 2" id="KW-0732">Signal</keyword>
<reference evidence="3 4" key="1">
    <citation type="submission" date="2019-06" db="EMBL/GenBank/DDBJ databases">
        <title>New taxonomy in bacterial strain CC-CFT640, isolated from vineyard.</title>
        <authorList>
            <person name="Lin S.-Y."/>
            <person name="Tsai C.-F."/>
            <person name="Young C.-C."/>
        </authorList>
    </citation>
    <scope>NUCLEOTIDE SEQUENCE [LARGE SCALE GENOMIC DNA]</scope>
    <source>
        <strain evidence="3 4">CC-CFT640</strain>
    </source>
</reference>
<dbReference type="InterPro" id="IPR018389">
    <property type="entry name" value="DctP_fam"/>
</dbReference>
<dbReference type="NCBIfam" id="NF037995">
    <property type="entry name" value="TRAP_S1"/>
    <property type="match status" value="1"/>
</dbReference>
<dbReference type="GO" id="GO:0055085">
    <property type="term" value="P:transmembrane transport"/>
    <property type="evidence" value="ECO:0007669"/>
    <property type="project" value="InterPro"/>
</dbReference>
<dbReference type="InterPro" id="IPR038404">
    <property type="entry name" value="TRAP_DctP_sf"/>
</dbReference>
<feature type="signal peptide" evidence="2">
    <location>
        <begin position="1"/>
        <end position="23"/>
    </location>
</feature>
<dbReference type="PANTHER" id="PTHR33376">
    <property type="match status" value="1"/>
</dbReference>
<dbReference type="RefSeq" id="WP_147851649.1">
    <property type="nucleotide sequence ID" value="NZ_VDUZ01000061.1"/>
</dbReference>
<dbReference type="Proteomes" id="UP000321638">
    <property type="component" value="Unassembled WGS sequence"/>
</dbReference>
<feature type="chain" id="PRO_5023024908" evidence="2">
    <location>
        <begin position="24"/>
        <end position="342"/>
    </location>
</feature>
<evidence type="ECO:0000256" key="1">
    <source>
        <dbReference type="ARBA" id="ARBA00022729"/>
    </source>
</evidence>
<dbReference type="PANTHER" id="PTHR33376:SF15">
    <property type="entry name" value="BLL6794 PROTEIN"/>
    <property type="match status" value="1"/>
</dbReference>
<dbReference type="EMBL" id="VDUZ01000061">
    <property type="protein sequence ID" value="TXL70331.1"/>
    <property type="molecule type" value="Genomic_DNA"/>
</dbReference>
<accession>A0A5C8P937</accession>
<evidence type="ECO:0000313" key="3">
    <source>
        <dbReference type="EMBL" id="TXL70331.1"/>
    </source>
</evidence>
<proteinExistence type="predicted"/>
<evidence type="ECO:0000313" key="4">
    <source>
        <dbReference type="Proteomes" id="UP000321638"/>
    </source>
</evidence>
<protein>
    <submittedName>
        <fullName evidence="3">TRAP transporter substrate-binding protein</fullName>
    </submittedName>
</protein>
<sequence length="342" mass="37131">MFRSLALGLATALALFAATPVAAQTTTLTVSTWVPPGHPINTTMLPAWFKQVEEATQGRVKFRVLPKTAGAVGGQVDAVRDGLADVGYTAHGYNPGRFVLQELAELPLLGETSLESSIAYWRIFQKHLAKFNEHEGIVVLSTMVSEGRLHNARHEITSVGDLKGLKIRVAGGNTIETAKLLGIVPVQKPINEIYEMLSAGIVDGAMMPMLTVQSFGLLDKLTHTLVVPGALYNSSYSLFINPAKFAKLSPQDQEALRKTAGENFARIWGGTARDGDIKAEAEARRVGNKVTKISPAFEAELRKALEPIDRHWIERAKAKGLSNAEEILKEFRAEAKQASASH</sequence>
<comment type="caution">
    <text evidence="3">The sequence shown here is derived from an EMBL/GenBank/DDBJ whole genome shotgun (WGS) entry which is preliminary data.</text>
</comment>
<gene>
    <name evidence="3" type="ORF">FHP25_34970</name>
</gene>